<dbReference type="PANTHER" id="PTHR39321">
    <property type="entry name" value="NICOTINATE-NUCLEOTIDE ADENYLYLTRANSFERASE-RELATED"/>
    <property type="match status" value="1"/>
</dbReference>
<evidence type="ECO:0000256" key="4">
    <source>
        <dbReference type="ARBA" id="ARBA00022679"/>
    </source>
</evidence>
<protein>
    <recommendedName>
        <fullName evidence="14">Probable nicotinate-nucleotide adenylyltransferase</fullName>
        <ecNumber evidence="14">2.7.7.18</ecNumber>
    </recommendedName>
    <alternativeName>
        <fullName evidence="14">Deamido-NAD(+) diphosphorylase</fullName>
    </alternativeName>
    <alternativeName>
        <fullName evidence="14">Deamido-NAD(+) pyrophosphorylase</fullName>
    </alternativeName>
    <alternativeName>
        <fullName evidence="14">Nicotinate mononucleotide adenylyltransferase</fullName>
        <shortName evidence="14">NaMN adenylyltransferase</shortName>
    </alternativeName>
</protein>
<evidence type="ECO:0000256" key="6">
    <source>
        <dbReference type="ARBA" id="ARBA00022723"/>
    </source>
</evidence>
<dbReference type="HAMAP" id="MF_00244">
    <property type="entry name" value="NaMN_adenylyltr"/>
    <property type="match status" value="1"/>
</dbReference>
<keyword evidence="4 14" id="KW-0808">Transferase</keyword>
<organism evidence="16 17">
    <name type="scientific">Anaerotignum faecicola</name>
    <dbReference type="NCBI Taxonomy" id="2358141"/>
    <lineage>
        <taxon>Bacteria</taxon>
        <taxon>Bacillati</taxon>
        <taxon>Bacillota</taxon>
        <taxon>Clostridia</taxon>
        <taxon>Lachnospirales</taxon>
        <taxon>Anaerotignaceae</taxon>
        <taxon>Anaerotignum</taxon>
    </lineage>
</organism>
<evidence type="ECO:0000256" key="5">
    <source>
        <dbReference type="ARBA" id="ARBA00022695"/>
    </source>
</evidence>
<keyword evidence="8" id="KW-0378">Hydrolase</keyword>
<keyword evidence="5 14" id="KW-0548">Nucleotidyltransferase</keyword>
<evidence type="ECO:0000256" key="13">
    <source>
        <dbReference type="ARBA" id="ARBA00049417"/>
    </source>
</evidence>
<dbReference type="InterPro" id="IPR006675">
    <property type="entry name" value="HDIG_dom"/>
</dbReference>
<keyword evidence="9 14" id="KW-0067">ATP-binding</keyword>
<dbReference type="Gene3D" id="1.10.3210.10">
    <property type="entry name" value="Hypothetical protein af1432"/>
    <property type="match status" value="1"/>
</dbReference>
<dbReference type="SUPFAM" id="SSF52374">
    <property type="entry name" value="Nucleotidylyl transferase"/>
    <property type="match status" value="1"/>
</dbReference>
<dbReference type="InterPro" id="IPR006674">
    <property type="entry name" value="HD_domain"/>
</dbReference>
<evidence type="ECO:0000313" key="17">
    <source>
        <dbReference type="Proteomes" id="UP000287361"/>
    </source>
</evidence>
<evidence type="ECO:0000256" key="7">
    <source>
        <dbReference type="ARBA" id="ARBA00022741"/>
    </source>
</evidence>
<dbReference type="NCBIfam" id="TIGR00277">
    <property type="entry name" value="HDIG"/>
    <property type="match status" value="1"/>
</dbReference>
<keyword evidence="3 14" id="KW-0662">Pyridine nucleotide biosynthesis</keyword>
<dbReference type="RefSeq" id="WP_016407769.1">
    <property type="nucleotide sequence ID" value="NZ_DAVZTY010000013.1"/>
</dbReference>
<evidence type="ECO:0000256" key="14">
    <source>
        <dbReference type="HAMAP-Rule" id="MF_00244"/>
    </source>
</evidence>
<comment type="caution">
    <text evidence="16">The sequence shown here is derived from an EMBL/GenBank/DDBJ whole genome shotgun (WGS) entry which is preliminary data.</text>
</comment>
<dbReference type="NCBIfam" id="NF000840">
    <property type="entry name" value="PRK00071.1-3"/>
    <property type="match status" value="1"/>
</dbReference>
<comment type="similarity">
    <text evidence="14">Belongs to the NadD family.</text>
</comment>
<dbReference type="PROSITE" id="PS51831">
    <property type="entry name" value="HD"/>
    <property type="match status" value="1"/>
</dbReference>
<gene>
    <name evidence="14" type="primary">nadD</name>
    <name evidence="16" type="ORF">KGMB03357_03660</name>
</gene>
<dbReference type="EMBL" id="BHVZ01000001">
    <property type="protein sequence ID" value="GCB28705.1"/>
    <property type="molecule type" value="Genomic_DNA"/>
</dbReference>
<dbReference type="EC" id="2.7.7.18" evidence="14"/>
<dbReference type="NCBIfam" id="TIGR00488">
    <property type="entry name" value="bis(5'-nucleosyl)-tetraphosphatase (symmetrical) YqeK"/>
    <property type="match status" value="1"/>
</dbReference>
<evidence type="ECO:0000259" key="15">
    <source>
        <dbReference type="PROSITE" id="PS51831"/>
    </source>
</evidence>
<evidence type="ECO:0000256" key="8">
    <source>
        <dbReference type="ARBA" id="ARBA00022801"/>
    </source>
</evidence>
<dbReference type="SMART" id="SM00471">
    <property type="entry name" value="HDc"/>
    <property type="match status" value="1"/>
</dbReference>
<dbReference type="NCBIfam" id="TIGR00482">
    <property type="entry name" value="nicotinate (nicotinamide) nucleotide adenylyltransferase"/>
    <property type="match status" value="1"/>
</dbReference>
<dbReference type="Gene3D" id="3.40.50.620">
    <property type="entry name" value="HUPs"/>
    <property type="match status" value="1"/>
</dbReference>
<accession>A0A401LBC9</accession>
<name>A0A401LBC9_9FIRM</name>
<dbReference type="GeneID" id="86193363"/>
<dbReference type="InterPro" id="IPR005249">
    <property type="entry name" value="YqeK"/>
</dbReference>
<dbReference type="NCBIfam" id="TIGR00125">
    <property type="entry name" value="cyt_tran_rel"/>
    <property type="match status" value="1"/>
</dbReference>
<evidence type="ECO:0000256" key="3">
    <source>
        <dbReference type="ARBA" id="ARBA00022642"/>
    </source>
</evidence>
<feature type="domain" description="HD" evidence="15">
    <location>
        <begin position="239"/>
        <end position="356"/>
    </location>
</feature>
<comment type="catalytic activity">
    <reaction evidence="12 14">
        <text>nicotinate beta-D-ribonucleotide + ATP + H(+) = deamido-NAD(+) + diphosphate</text>
        <dbReference type="Rhea" id="RHEA:22860"/>
        <dbReference type="ChEBI" id="CHEBI:15378"/>
        <dbReference type="ChEBI" id="CHEBI:30616"/>
        <dbReference type="ChEBI" id="CHEBI:33019"/>
        <dbReference type="ChEBI" id="CHEBI:57502"/>
        <dbReference type="ChEBI" id="CHEBI:58437"/>
        <dbReference type="EC" id="2.7.7.18"/>
    </reaction>
</comment>
<dbReference type="SUPFAM" id="SSF109604">
    <property type="entry name" value="HD-domain/PDEase-like"/>
    <property type="match status" value="1"/>
</dbReference>
<dbReference type="InterPro" id="IPR005248">
    <property type="entry name" value="NadD/NMNAT"/>
</dbReference>
<dbReference type="AlphaFoldDB" id="A0A401LBC9"/>
<sequence length="417" mass="48451">MRNEIANFRDCKSIAIMGGTFDPIHHGHLVTAEAVRYRFKVDKVVFMPAGQPAHKTNKKVTHNEHRYLMTVLATMRNENFEVSRIEIDRAGVTYTIDTIEELKRMCRPDVRLYFITGADAIHQIMTWKESERLLGMCDFVAVTRPGYDKSKLFQDIGEIREKFSSRVHYMEVPALAISSSDIRERAKRGAPIKYLLPQEVEDYIHKFGLYQDDAEDEVKFMLPVETMQEKLQSALSVKRYIHTMGVAEEAVKLAEIYGTPQDQQKARVAGLLHDCAKDYPEAMRLRFCKEYKVKMDEIMEKQTDLIHPFLGAEVARREYQVTDEDILNAIRYHTTGRAGMSLLEKIIFIADYIEPNREKFDGLEEARRLAYLDLDMAMKYILESTIAFVKERGRLLHPLSLEALEYYKHCVEKEETE</sequence>
<dbReference type="Pfam" id="PF01467">
    <property type="entry name" value="CTP_transf_like"/>
    <property type="match status" value="1"/>
</dbReference>
<dbReference type="Proteomes" id="UP000287361">
    <property type="component" value="Unassembled WGS sequence"/>
</dbReference>
<evidence type="ECO:0000256" key="1">
    <source>
        <dbReference type="ARBA" id="ARBA00002324"/>
    </source>
</evidence>
<dbReference type="CDD" id="cd00077">
    <property type="entry name" value="HDc"/>
    <property type="match status" value="1"/>
</dbReference>
<comment type="pathway">
    <text evidence="2 14">Cofactor biosynthesis; NAD(+) biosynthesis; deamido-NAD(+) from nicotinate D-ribonucleotide: step 1/1.</text>
</comment>
<dbReference type="GO" id="GO:0008803">
    <property type="term" value="F:bis(5'-nucleosyl)-tetraphosphatase (symmetrical) activity"/>
    <property type="evidence" value="ECO:0007669"/>
    <property type="project" value="UniProtKB-EC"/>
</dbReference>
<evidence type="ECO:0000313" key="16">
    <source>
        <dbReference type="EMBL" id="GCB28705.1"/>
    </source>
</evidence>
<evidence type="ECO:0000256" key="12">
    <source>
        <dbReference type="ARBA" id="ARBA00048721"/>
    </source>
</evidence>
<keyword evidence="17" id="KW-1185">Reference proteome</keyword>
<dbReference type="InterPro" id="IPR014729">
    <property type="entry name" value="Rossmann-like_a/b/a_fold"/>
</dbReference>
<dbReference type="CDD" id="cd02165">
    <property type="entry name" value="NMNAT"/>
    <property type="match status" value="1"/>
</dbReference>
<comment type="function">
    <text evidence="1 14">Catalyzes the reversible adenylation of nicotinate mononucleotide (NaMN) to nicotinic acid adenine dinucleotide (NaAD).</text>
</comment>
<dbReference type="GO" id="GO:0004515">
    <property type="term" value="F:nicotinate-nucleotide adenylyltransferase activity"/>
    <property type="evidence" value="ECO:0007669"/>
    <property type="project" value="UniProtKB-UniRule"/>
</dbReference>
<evidence type="ECO:0000256" key="9">
    <source>
        <dbReference type="ARBA" id="ARBA00022840"/>
    </source>
</evidence>
<dbReference type="PANTHER" id="PTHR39321:SF3">
    <property type="entry name" value="PHOSPHOPANTETHEINE ADENYLYLTRANSFERASE"/>
    <property type="match status" value="1"/>
</dbReference>
<keyword evidence="6" id="KW-0479">Metal-binding</keyword>
<dbReference type="GO" id="GO:0009435">
    <property type="term" value="P:NAD+ biosynthetic process"/>
    <property type="evidence" value="ECO:0007669"/>
    <property type="project" value="UniProtKB-UniRule"/>
</dbReference>
<keyword evidence="11 14" id="KW-0520">NAD</keyword>
<dbReference type="UniPathway" id="UPA00253">
    <property type="reaction ID" value="UER00332"/>
</dbReference>
<dbReference type="InterPro" id="IPR004821">
    <property type="entry name" value="Cyt_trans-like"/>
</dbReference>
<dbReference type="GO" id="GO:0046872">
    <property type="term" value="F:metal ion binding"/>
    <property type="evidence" value="ECO:0007669"/>
    <property type="project" value="UniProtKB-KW"/>
</dbReference>
<proteinExistence type="inferred from homology"/>
<dbReference type="Pfam" id="PF01966">
    <property type="entry name" value="HD"/>
    <property type="match status" value="1"/>
</dbReference>
<dbReference type="OrthoDB" id="5295945at2"/>
<dbReference type="GO" id="GO:0005524">
    <property type="term" value="F:ATP binding"/>
    <property type="evidence" value="ECO:0007669"/>
    <property type="project" value="UniProtKB-KW"/>
</dbReference>
<keyword evidence="10" id="KW-0408">Iron</keyword>
<evidence type="ECO:0000256" key="10">
    <source>
        <dbReference type="ARBA" id="ARBA00023004"/>
    </source>
</evidence>
<reference evidence="16 17" key="1">
    <citation type="submission" date="2018-10" db="EMBL/GenBank/DDBJ databases">
        <title>Draft Genome Sequence of Anaerotignum sp. KCTC 15736.</title>
        <authorList>
            <person name="Choi S.H."/>
            <person name="Kim J.S."/>
            <person name="Kang S.W."/>
            <person name="Lee J.S."/>
            <person name="Park S.H."/>
        </authorList>
    </citation>
    <scope>NUCLEOTIDE SEQUENCE [LARGE SCALE GENOMIC DNA]</scope>
    <source>
        <strain evidence="16 17">KCTC 15736</strain>
    </source>
</reference>
<dbReference type="InterPro" id="IPR003607">
    <property type="entry name" value="HD/PDEase_dom"/>
</dbReference>
<evidence type="ECO:0000256" key="11">
    <source>
        <dbReference type="ARBA" id="ARBA00023027"/>
    </source>
</evidence>
<comment type="catalytic activity">
    <reaction evidence="13">
        <text>P(1),P(4)-bis(5'-adenosyl) tetraphosphate + H2O = 2 ADP + 2 H(+)</text>
        <dbReference type="Rhea" id="RHEA:24252"/>
        <dbReference type="ChEBI" id="CHEBI:15377"/>
        <dbReference type="ChEBI" id="CHEBI:15378"/>
        <dbReference type="ChEBI" id="CHEBI:58141"/>
        <dbReference type="ChEBI" id="CHEBI:456216"/>
        <dbReference type="EC" id="3.6.1.41"/>
    </reaction>
</comment>
<evidence type="ECO:0000256" key="2">
    <source>
        <dbReference type="ARBA" id="ARBA00005019"/>
    </source>
</evidence>
<keyword evidence="7 14" id="KW-0547">Nucleotide-binding</keyword>